<dbReference type="EC" id="1.12.7.2" evidence="5"/>
<dbReference type="OrthoDB" id="9805142at2"/>
<organism evidence="5 6">
    <name type="scientific">Sporomusa termitida</name>
    <dbReference type="NCBI Taxonomy" id="2377"/>
    <lineage>
        <taxon>Bacteria</taxon>
        <taxon>Bacillati</taxon>
        <taxon>Bacillota</taxon>
        <taxon>Negativicutes</taxon>
        <taxon>Selenomonadales</taxon>
        <taxon>Sporomusaceae</taxon>
        <taxon>Sporomusa</taxon>
    </lineage>
</organism>
<dbReference type="Pfam" id="PF02256">
    <property type="entry name" value="Fe_hyd_SSU"/>
    <property type="match status" value="1"/>
</dbReference>
<dbReference type="Gene3D" id="4.10.260.20">
    <property type="entry name" value="Iron hydrogenase, small subunit"/>
    <property type="match status" value="1"/>
</dbReference>
<dbReference type="SUPFAM" id="SSF53920">
    <property type="entry name" value="Fe-only hydrogenase"/>
    <property type="match status" value="1"/>
</dbReference>
<accession>A0A517DYU8</accession>
<dbReference type="AlphaFoldDB" id="A0A517DYU8"/>
<dbReference type="GO" id="GO:0008901">
    <property type="term" value="F:ferredoxin hydrogenase activity"/>
    <property type="evidence" value="ECO:0007669"/>
    <property type="project" value="UniProtKB-EC"/>
</dbReference>
<dbReference type="PROSITE" id="PS51379">
    <property type="entry name" value="4FE4S_FER_2"/>
    <property type="match status" value="2"/>
</dbReference>
<feature type="domain" description="4Fe-4S ferredoxin-type" evidence="4">
    <location>
        <begin position="7"/>
        <end position="36"/>
    </location>
</feature>
<dbReference type="GO" id="GO:0005506">
    <property type="term" value="F:iron ion binding"/>
    <property type="evidence" value="ECO:0007669"/>
    <property type="project" value="InterPro"/>
</dbReference>
<dbReference type="InterPro" id="IPR003149">
    <property type="entry name" value="Fe_hydrogenase_ssu"/>
</dbReference>
<dbReference type="InterPro" id="IPR009016">
    <property type="entry name" value="Fe_hydrogenase"/>
</dbReference>
<dbReference type="PROSITE" id="PS00198">
    <property type="entry name" value="4FE4S_FER_1"/>
    <property type="match status" value="1"/>
</dbReference>
<dbReference type="Proteomes" id="UP000320776">
    <property type="component" value="Chromosome"/>
</dbReference>
<dbReference type="GO" id="GO:0051536">
    <property type="term" value="F:iron-sulfur cluster binding"/>
    <property type="evidence" value="ECO:0007669"/>
    <property type="project" value="UniProtKB-KW"/>
</dbReference>
<sequence length="466" mass="50845">MSVNNTGIVRIDQELCTGCRLCADICPVDAIEGVPGQPQIINYERCVLCGQCVQICSAYASIFAAGISSREQKIQERNLLTSVTEPMFATYFTGNAPQIKNVLASKALFTMVQCSPAVRVAIAEEFGMPLGSLTPGKLAAALRKLGFDRIYDTNFAADLTIMEEANELIERIAEGGVLPMFTSCCPAWVKYLEQDYPELTAHLSACKSPQQMAGALFKTYGAQVNGVDPAKVYSVSVTPCTCKKFESDRPEMKDSGYRDVDAVITTRELAQLIKDAGIDFNNLAEGDFDKPLGTYSGAGTIFAASGGVMEAALRTAYELLTRQSIPDLNLSFVRGGEGVRIATVKIGEVELKVAVVAGLKNVAPLLAASKAGWADFHFIEVMTCPNGCVSGGGQPKVLLPCDRTTAYERRTCSAYVHDENSEYRKSHDNPEMQKLYEYFLDDYNSQRLLYTQYTSRKLAEGYSRCS</sequence>
<evidence type="ECO:0000256" key="3">
    <source>
        <dbReference type="ARBA" id="ARBA00023014"/>
    </source>
</evidence>
<evidence type="ECO:0000313" key="6">
    <source>
        <dbReference type="Proteomes" id="UP000320776"/>
    </source>
</evidence>
<keyword evidence="5" id="KW-0560">Oxidoreductase</keyword>
<dbReference type="Gene3D" id="3.40.950.10">
    <property type="entry name" value="Fe-only Hydrogenase (Larger Subunit), Chain L, domain 3"/>
    <property type="match status" value="1"/>
</dbReference>
<dbReference type="InterPro" id="IPR013352">
    <property type="entry name" value="Fe_hydrogenase_subset"/>
</dbReference>
<evidence type="ECO:0000313" key="5">
    <source>
        <dbReference type="EMBL" id="QDR82523.1"/>
    </source>
</evidence>
<protein>
    <submittedName>
        <fullName evidence="5">Iron hydrogenase 1</fullName>
        <ecNumber evidence="5">1.12.7.2</ecNumber>
    </submittedName>
</protein>
<feature type="domain" description="4Fe-4S ferredoxin-type" evidence="4">
    <location>
        <begin position="37"/>
        <end position="66"/>
    </location>
</feature>
<reference evidence="5 6" key="1">
    <citation type="submission" date="2019-02" db="EMBL/GenBank/DDBJ databases">
        <title>Closed genome of Sporomusa termitida DSM 4440.</title>
        <authorList>
            <person name="Poehlein A."/>
            <person name="Daniel R."/>
        </authorList>
    </citation>
    <scope>NUCLEOTIDE SEQUENCE [LARGE SCALE GENOMIC DNA]</scope>
    <source>
        <strain evidence="5 6">DSM 4440</strain>
    </source>
</reference>
<dbReference type="Gene3D" id="3.30.70.20">
    <property type="match status" value="1"/>
</dbReference>
<dbReference type="NCBIfam" id="TIGR02512">
    <property type="entry name" value="FeFe_hydrog_A"/>
    <property type="match status" value="1"/>
</dbReference>
<dbReference type="SUPFAM" id="SSF54862">
    <property type="entry name" value="4Fe-4S ferredoxins"/>
    <property type="match status" value="1"/>
</dbReference>
<dbReference type="InterPro" id="IPR004108">
    <property type="entry name" value="Fe_hydrogenase_lsu_C"/>
</dbReference>
<dbReference type="InterPro" id="IPR050340">
    <property type="entry name" value="Cytosolic_Fe-S_CAF"/>
</dbReference>
<dbReference type="Pfam" id="PF00037">
    <property type="entry name" value="Fer4"/>
    <property type="match status" value="2"/>
</dbReference>
<gene>
    <name evidence="5" type="ORF">SPTER_39510</name>
</gene>
<evidence type="ECO:0000259" key="4">
    <source>
        <dbReference type="PROSITE" id="PS51379"/>
    </source>
</evidence>
<proteinExistence type="predicted"/>
<dbReference type="SMART" id="SM00902">
    <property type="entry name" value="Fe_hyd_SSU"/>
    <property type="match status" value="1"/>
</dbReference>
<evidence type="ECO:0000256" key="1">
    <source>
        <dbReference type="ARBA" id="ARBA00022723"/>
    </source>
</evidence>
<keyword evidence="3" id="KW-0411">Iron-sulfur</keyword>
<keyword evidence="6" id="KW-1185">Reference proteome</keyword>
<dbReference type="InterPro" id="IPR036991">
    <property type="entry name" value="Fe_hydrogenase_ssu_sf"/>
</dbReference>
<evidence type="ECO:0000256" key="2">
    <source>
        <dbReference type="ARBA" id="ARBA00023004"/>
    </source>
</evidence>
<keyword evidence="1" id="KW-0479">Metal-binding</keyword>
<dbReference type="PANTHER" id="PTHR11615">
    <property type="entry name" value="NITRATE, FORMATE, IRON DEHYDROGENASE"/>
    <property type="match status" value="1"/>
</dbReference>
<dbReference type="InterPro" id="IPR017896">
    <property type="entry name" value="4Fe4S_Fe-S-bd"/>
</dbReference>
<dbReference type="Gene3D" id="3.40.50.1780">
    <property type="match status" value="1"/>
</dbReference>
<dbReference type="KEGG" id="sted:SPTER_39510"/>
<name>A0A517DYU8_9FIRM</name>
<dbReference type="Pfam" id="PF02906">
    <property type="entry name" value="Fe_hyd_lg_C"/>
    <property type="match status" value="1"/>
</dbReference>
<dbReference type="InterPro" id="IPR017900">
    <property type="entry name" value="4Fe4S_Fe_S_CS"/>
</dbReference>
<dbReference type="EMBL" id="CP036259">
    <property type="protein sequence ID" value="QDR82523.1"/>
    <property type="molecule type" value="Genomic_DNA"/>
</dbReference>
<dbReference type="RefSeq" id="WP_144351903.1">
    <property type="nucleotide sequence ID" value="NZ_CP036259.1"/>
</dbReference>
<keyword evidence="2" id="KW-0408">Iron</keyword>